<evidence type="ECO:0000313" key="8">
    <source>
        <dbReference type="EMBL" id="MDA5194298.1"/>
    </source>
</evidence>
<dbReference type="EMBL" id="JANWOI010000003">
    <property type="protein sequence ID" value="MDA5194298.1"/>
    <property type="molecule type" value="Genomic_DNA"/>
</dbReference>
<comment type="caution">
    <text evidence="8">The sequence shown here is derived from an EMBL/GenBank/DDBJ whole genome shotgun (WGS) entry which is preliminary data.</text>
</comment>
<dbReference type="GO" id="GO:0019450">
    <property type="term" value="P:L-cysteine catabolic process to pyruvate"/>
    <property type="evidence" value="ECO:0007669"/>
    <property type="project" value="TreeGrafter"/>
</dbReference>
<dbReference type="AlphaFoldDB" id="A0A9X3Z7Q3"/>
<comment type="cofactor">
    <cofactor evidence="1 7">
        <name>pyridoxal 5'-phosphate</name>
        <dbReference type="ChEBI" id="CHEBI:597326"/>
    </cofactor>
</comment>
<dbReference type="PANTHER" id="PTHR43500:SF1">
    <property type="entry name" value="CYSTATHIONINE BETA-LYASE-RELATED"/>
    <property type="match status" value="1"/>
</dbReference>
<dbReference type="PIRSF" id="PIRSF001434">
    <property type="entry name" value="CGS"/>
    <property type="match status" value="1"/>
</dbReference>
<dbReference type="GO" id="GO:0047804">
    <property type="term" value="F:cysteine-S-conjugate beta-lyase activity"/>
    <property type="evidence" value="ECO:0007669"/>
    <property type="project" value="UniProtKB-EC"/>
</dbReference>
<evidence type="ECO:0000256" key="2">
    <source>
        <dbReference type="ARBA" id="ARBA00009077"/>
    </source>
</evidence>
<comment type="catalytic activity">
    <reaction evidence="5">
        <text>L,L-cystathionine + H2O = L-homocysteine + pyruvate + NH4(+)</text>
        <dbReference type="Rhea" id="RHEA:13965"/>
        <dbReference type="ChEBI" id="CHEBI:15361"/>
        <dbReference type="ChEBI" id="CHEBI:15377"/>
        <dbReference type="ChEBI" id="CHEBI:28938"/>
        <dbReference type="ChEBI" id="CHEBI:58161"/>
        <dbReference type="ChEBI" id="CHEBI:58199"/>
    </reaction>
</comment>
<gene>
    <name evidence="8" type="primary">metC</name>
    <name evidence="8" type="ORF">NYP16_10080</name>
</gene>
<dbReference type="CDD" id="cd00614">
    <property type="entry name" value="CGS_like"/>
    <property type="match status" value="1"/>
</dbReference>
<evidence type="ECO:0000256" key="3">
    <source>
        <dbReference type="ARBA" id="ARBA00022898"/>
    </source>
</evidence>
<evidence type="ECO:0000256" key="5">
    <source>
        <dbReference type="ARBA" id="ARBA00047517"/>
    </source>
</evidence>
<organism evidence="8 9">
    <name type="scientific">Govanella unica</name>
    <dbReference type="NCBI Taxonomy" id="2975056"/>
    <lineage>
        <taxon>Bacteria</taxon>
        <taxon>Pseudomonadati</taxon>
        <taxon>Pseudomonadota</taxon>
        <taxon>Alphaproteobacteria</taxon>
        <taxon>Emcibacterales</taxon>
        <taxon>Govanellaceae</taxon>
        <taxon>Govanella</taxon>
    </lineage>
</organism>
<evidence type="ECO:0000256" key="7">
    <source>
        <dbReference type="RuleBase" id="RU362118"/>
    </source>
</evidence>
<dbReference type="InterPro" id="IPR015422">
    <property type="entry name" value="PyrdxlP-dep_Trfase_small"/>
</dbReference>
<dbReference type="GO" id="GO:0030170">
    <property type="term" value="F:pyridoxal phosphate binding"/>
    <property type="evidence" value="ECO:0007669"/>
    <property type="project" value="InterPro"/>
</dbReference>
<keyword evidence="4 8" id="KW-0456">Lyase</keyword>
<proteinExistence type="inferred from homology"/>
<evidence type="ECO:0000256" key="1">
    <source>
        <dbReference type="ARBA" id="ARBA00001933"/>
    </source>
</evidence>
<keyword evidence="9" id="KW-1185">Reference proteome</keyword>
<dbReference type="Gene3D" id="3.90.1150.10">
    <property type="entry name" value="Aspartate Aminotransferase, domain 1"/>
    <property type="match status" value="1"/>
</dbReference>
<reference evidence="8" key="2">
    <citation type="journal article" date="2023" name="Syst. Appl. Microbiol.">
        <title>Govania unica gen. nov., sp. nov., a rare biosphere bacterium that represents a novel family in the class Alphaproteobacteria.</title>
        <authorList>
            <person name="Vandamme P."/>
            <person name="Peeters C."/>
            <person name="Hettiarachchi A."/>
            <person name="Cnockaert M."/>
            <person name="Carlier A."/>
        </authorList>
    </citation>
    <scope>NUCLEOTIDE SEQUENCE</scope>
    <source>
        <strain evidence="8">LMG 31809</strain>
    </source>
</reference>
<dbReference type="InterPro" id="IPR015421">
    <property type="entry name" value="PyrdxlP-dep_Trfase_major"/>
</dbReference>
<dbReference type="NCBIfam" id="TIGR01324">
    <property type="entry name" value="cysta_beta_ly_B"/>
    <property type="match status" value="1"/>
</dbReference>
<dbReference type="InterPro" id="IPR015424">
    <property type="entry name" value="PyrdxlP-dep_Trfase"/>
</dbReference>
<dbReference type="SUPFAM" id="SSF53383">
    <property type="entry name" value="PLP-dependent transferases"/>
    <property type="match status" value="1"/>
</dbReference>
<reference evidence="8" key="1">
    <citation type="submission" date="2022-08" db="EMBL/GenBank/DDBJ databases">
        <authorList>
            <person name="Vandamme P."/>
            <person name="Hettiarachchi A."/>
            <person name="Peeters C."/>
            <person name="Cnockaert M."/>
            <person name="Carlier A."/>
        </authorList>
    </citation>
    <scope>NUCLEOTIDE SEQUENCE</scope>
    <source>
        <strain evidence="8">LMG 31809</strain>
    </source>
</reference>
<protein>
    <submittedName>
        <fullName evidence="8">Cystathionine beta-lyase</fullName>
        <ecNumber evidence="8">4.4.1.13</ecNumber>
    </submittedName>
</protein>
<dbReference type="GO" id="GO:0019346">
    <property type="term" value="P:transsulfuration"/>
    <property type="evidence" value="ECO:0007669"/>
    <property type="project" value="InterPro"/>
</dbReference>
<dbReference type="Proteomes" id="UP001141619">
    <property type="component" value="Unassembled WGS sequence"/>
</dbReference>
<dbReference type="InterPro" id="IPR000277">
    <property type="entry name" value="Cys/Met-Metab_PyrdxlP-dep_enz"/>
</dbReference>
<keyword evidence="3 6" id="KW-0663">Pyridoxal phosphate</keyword>
<dbReference type="EC" id="4.4.1.13" evidence="8"/>
<dbReference type="InterPro" id="IPR006233">
    <property type="entry name" value="Cys_b_lyase_bac"/>
</dbReference>
<evidence type="ECO:0000256" key="4">
    <source>
        <dbReference type="ARBA" id="ARBA00023239"/>
    </source>
</evidence>
<name>A0A9X3Z7Q3_9PROT</name>
<sequence>MSKESKNSTLVHAGRSKNRTFGIVNPPVFHASTVVFDTLDEMKRAGAAQHEIMSYGRRGTPTSFALCEALTELSDGAGTVLYGSGLAAVTHAILAFVATGDHVLIPDAVYEPTRQFADEILSKFGVAVTYYDPLIGSGIAALIRPETKVVFVESPGSITMEVQDVPAIADAAHKAGAVVILDNTWATPLLFDAFAHGVDVSVLSLTKYMVGHADALLGSATANAATIDRLRKGGGLLGTNAAPDDVYLALRGMRTLAVRMKQHQAAALEIAHWLDARPEVDHLRHPAFPSCPGHDIWKRDFSGSSGLFSFVLKDGNPARVKAFLEGMTYFKMGFSWGGYESLALAYGAVTKIRTASHWDGATVIRLHIGLEEPQDLIADLEAAFGRYHAV</sequence>
<dbReference type="PANTHER" id="PTHR43500">
    <property type="entry name" value="CYSTATHIONINE BETA-LYASE-RELATED"/>
    <property type="match status" value="1"/>
</dbReference>
<evidence type="ECO:0000256" key="6">
    <source>
        <dbReference type="PIRSR" id="PIRSR001434-2"/>
    </source>
</evidence>
<evidence type="ECO:0000313" key="9">
    <source>
        <dbReference type="Proteomes" id="UP001141619"/>
    </source>
</evidence>
<comment type="similarity">
    <text evidence="2 7">Belongs to the trans-sulfuration enzymes family.</text>
</comment>
<dbReference type="RefSeq" id="WP_274944001.1">
    <property type="nucleotide sequence ID" value="NZ_JANWOI010000003.1"/>
</dbReference>
<dbReference type="Pfam" id="PF01053">
    <property type="entry name" value="Cys_Met_Meta_PP"/>
    <property type="match status" value="1"/>
</dbReference>
<dbReference type="FunFam" id="3.40.640.10:FF:000046">
    <property type="entry name" value="Cystathionine gamma-lyase"/>
    <property type="match status" value="1"/>
</dbReference>
<feature type="modified residue" description="N6-(pyridoxal phosphate)lysine" evidence="6">
    <location>
        <position position="207"/>
    </location>
</feature>
<accession>A0A9X3Z7Q3</accession>
<dbReference type="Gene3D" id="3.40.640.10">
    <property type="entry name" value="Type I PLP-dependent aspartate aminotransferase-like (Major domain)"/>
    <property type="match status" value="1"/>
</dbReference>